<sequence length="155" mass="16886">MNHSVLDTRRKVMAAIVNGYPGGKDCAAARLGINEKRLENQIYETAGCKPLSDSELHLLEQQNGTHHLPNYICSLYGGVFVPLPHVEELDSVELHQRTVTAAARKGKVDLMIAEALADGEIDASEAAMILALHAKYVAARHEEVQATIVLYAAKD</sequence>
<proteinExistence type="predicted"/>
<dbReference type="NCBIfam" id="NF041471">
    <property type="entry name" value="phage_reg_YmfL"/>
    <property type="match status" value="1"/>
</dbReference>
<name>A0ABY6ZTU6_9PSED</name>
<dbReference type="InterPro" id="IPR009679">
    <property type="entry name" value="Phage_186_CII-like"/>
</dbReference>
<gene>
    <name evidence="1" type="ORF">OU419_16905</name>
</gene>
<reference evidence="1" key="1">
    <citation type="submission" date="2022-11" db="EMBL/GenBank/DDBJ databases">
        <title>Pseudomonas triclosanedens sp. nov., a triclosan degrader isolated from activated sludge.</title>
        <authorList>
            <person name="Yin Y."/>
            <person name="Lu Z."/>
        </authorList>
    </citation>
    <scope>NUCLEOTIDE SEQUENCE</scope>
    <source>
        <strain evidence="1">ZM23</strain>
    </source>
</reference>
<keyword evidence="2" id="KW-1185">Reference proteome</keyword>
<dbReference type="InterPro" id="IPR048188">
    <property type="entry name" value="YmfL-like"/>
</dbReference>
<evidence type="ECO:0008006" key="3">
    <source>
        <dbReference type="Google" id="ProtNLM"/>
    </source>
</evidence>
<organism evidence="1 2">
    <name type="scientific">Pseudomonas triclosanedens</name>
    <dbReference type="NCBI Taxonomy" id="2961893"/>
    <lineage>
        <taxon>Bacteria</taxon>
        <taxon>Pseudomonadati</taxon>
        <taxon>Pseudomonadota</taxon>
        <taxon>Gammaproteobacteria</taxon>
        <taxon>Pseudomonadales</taxon>
        <taxon>Pseudomonadaceae</taxon>
        <taxon>Pseudomonas</taxon>
    </lineage>
</organism>
<dbReference type="RefSeq" id="WP_254473664.1">
    <property type="nucleotide sequence ID" value="NZ_CP113432.1"/>
</dbReference>
<dbReference type="Proteomes" id="UP001163624">
    <property type="component" value="Chromosome"/>
</dbReference>
<accession>A0ABY6ZTU6</accession>
<dbReference type="Pfam" id="PF06892">
    <property type="entry name" value="Phage_CP76"/>
    <property type="match status" value="1"/>
</dbReference>
<evidence type="ECO:0000313" key="1">
    <source>
        <dbReference type="EMBL" id="WAI47455.1"/>
    </source>
</evidence>
<protein>
    <recommendedName>
        <fullName evidence="3">Prophage PssSM-01</fullName>
    </recommendedName>
</protein>
<dbReference type="EMBL" id="CP113432">
    <property type="protein sequence ID" value="WAI47455.1"/>
    <property type="molecule type" value="Genomic_DNA"/>
</dbReference>
<evidence type="ECO:0000313" key="2">
    <source>
        <dbReference type="Proteomes" id="UP001163624"/>
    </source>
</evidence>